<feature type="transmembrane region" description="Helical" evidence="15">
    <location>
        <begin position="97"/>
        <end position="122"/>
    </location>
</feature>
<evidence type="ECO:0000256" key="3">
    <source>
        <dbReference type="ARBA" id="ARBA00022475"/>
    </source>
</evidence>
<proteinExistence type="inferred from homology"/>
<dbReference type="Pfam" id="PF01219">
    <property type="entry name" value="DAGK_prokar"/>
    <property type="match status" value="1"/>
</dbReference>
<dbReference type="PANTHER" id="PTHR34299:SF1">
    <property type="entry name" value="DIACYLGLYCEROL KINASE"/>
    <property type="match status" value="1"/>
</dbReference>
<evidence type="ECO:0000256" key="7">
    <source>
        <dbReference type="ARBA" id="ARBA00022741"/>
    </source>
</evidence>
<keyword evidence="14" id="KW-1208">Phospholipid metabolism</keyword>
<evidence type="ECO:0000256" key="15">
    <source>
        <dbReference type="SAM" id="Phobius"/>
    </source>
</evidence>
<dbReference type="GO" id="GO:0016301">
    <property type="term" value="F:kinase activity"/>
    <property type="evidence" value="ECO:0007669"/>
    <property type="project" value="UniProtKB-KW"/>
</dbReference>
<dbReference type="CDD" id="cd14265">
    <property type="entry name" value="UDPK_IM_like"/>
    <property type="match status" value="1"/>
</dbReference>
<sequence>MASDYRDKGRFYFGFKYAWNGLLYAIKSERNVKIHLIAMIIVFILGILTKLSSIEWAVLCLTCSAVISMEVLNTAVETALNYLEPNKKAAIGLAKDLAAGAVLVTAIFAVIIGCFIFLPHWID</sequence>
<evidence type="ECO:0000256" key="1">
    <source>
        <dbReference type="ARBA" id="ARBA00004651"/>
    </source>
</evidence>
<keyword evidence="10 15" id="KW-1133">Transmembrane helix</keyword>
<evidence type="ECO:0000256" key="12">
    <source>
        <dbReference type="ARBA" id="ARBA00023136"/>
    </source>
</evidence>
<dbReference type="InterPro" id="IPR036945">
    <property type="entry name" value="DAGK_sf"/>
</dbReference>
<keyword evidence="5 16" id="KW-0808">Transferase</keyword>
<feature type="transmembrane region" description="Helical" evidence="15">
    <location>
        <begin position="56"/>
        <end position="76"/>
    </location>
</feature>
<dbReference type="Proteomes" id="UP001595882">
    <property type="component" value="Unassembled WGS sequence"/>
</dbReference>
<keyword evidence="17" id="KW-1185">Reference proteome</keyword>
<protein>
    <submittedName>
        <fullName evidence="16">Diacylglycerol kinase family protein</fullName>
        <ecNumber evidence="16">2.7.1.-</ecNumber>
    </submittedName>
</protein>
<evidence type="ECO:0000256" key="10">
    <source>
        <dbReference type="ARBA" id="ARBA00022989"/>
    </source>
</evidence>
<dbReference type="InterPro" id="IPR033717">
    <property type="entry name" value="UDPK"/>
</dbReference>
<organism evidence="16 17">
    <name type="scientific">Gracilibacillus xinjiangensis</name>
    <dbReference type="NCBI Taxonomy" id="1193282"/>
    <lineage>
        <taxon>Bacteria</taxon>
        <taxon>Bacillati</taxon>
        <taxon>Bacillota</taxon>
        <taxon>Bacilli</taxon>
        <taxon>Bacillales</taxon>
        <taxon>Bacillaceae</taxon>
        <taxon>Gracilibacillus</taxon>
    </lineage>
</organism>
<keyword evidence="3" id="KW-1003">Cell membrane</keyword>
<evidence type="ECO:0000256" key="6">
    <source>
        <dbReference type="ARBA" id="ARBA00022692"/>
    </source>
</evidence>
<dbReference type="InterPro" id="IPR000829">
    <property type="entry name" value="DAGK"/>
</dbReference>
<dbReference type="EC" id="2.7.1.-" evidence="16"/>
<comment type="caution">
    <text evidence="16">The sequence shown here is derived from an EMBL/GenBank/DDBJ whole genome shotgun (WGS) entry which is preliminary data.</text>
</comment>
<keyword evidence="4" id="KW-0444">Lipid biosynthesis</keyword>
<keyword evidence="12 15" id="KW-0472">Membrane</keyword>
<evidence type="ECO:0000313" key="17">
    <source>
        <dbReference type="Proteomes" id="UP001595882"/>
    </source>
</evidence>
<dbReference type="RefSeq" id="WP_390252719.1">
    <property type="nucleotide sequence ID" value="NZ_JBHSDT010000008.1"/>
</dbReference>
<evidence type="ECO:0000256" key="4">
    <source>
        <dbReference type="ARBA" id="ARBA00022516"/>
    </source>
</evidence>
<evidence type="ECO:0000256" key="14">
    <source>
        <dbReference type="ARBA" id="ARBA00023264"/>
    </source>
</evidence>
<evidence type="ECO:0000256" key="5">
    <source>
        <dbReference type="ARBA" id="ARBA00022679"/>
    </source>
</evidence>
<keyword evidence="7" id="KW-0547">Nucleotide-binding</keyword>
<dbReference type="PANTHER" id="PTHR34299">
    <property type="entry name" value="DIACYLGLYCEROL KINASE"/>
    <property type="match status" value="1"/>
</dbReference>
<evidence type="ECO:0000256" key="2">
    <source>
        <dbReference type="ARBA" id="ARBA00005967"/>
    </source>
</evidence>
<evidence type="ECO:0000256" key="8">
    <source>
        <dbReference type="ARBA" id="ARBA00022777"/>
    </source>
</evidence>
<dbReference type="Gene3D" id="1.10.287.3610">
    <property type="match status" value="1"/>
</dbReference>
<keyword evidence="6 15" id="KW-0812">Transmembrane</keyword>
<name>A0ABV8WYV2_9BACI</name>
<keyword evidence="11" id="KW-0443">Lipid metabolism</keyword>
<comment type="similarity">
    <text evidence="2">Belongs to the bacterial diacylglycerol kinase family.</text>
</comment>
<reference evidence="17" key="1">
    <citation type="journal article" date="2019" name="Int. J. Syst. Evol. Microbiol.">
        <title>The Global Catalogue of Microorganisms (GCM) 10K type strain sequencing project: providing services to taxonomists for standard genome sequencing and annotation.</title>
        <authorList>
            <consortium name="The Broad Institute Genomics Platform"/>
            <consortium name="The Broad Institute Genome Sequencing Center for Infectious Disease"/>
            <person name="Wu L."/>
            <person name="Ma J."/>
        </authorList>
    </citation>
    <scope>NUCLEOTIDE SEQUENCE [LARGE SCALE GENOMIC DNA]</scope>
    <source>
        <strain evidence="17">CCUG 37865</strain>
    </source>
</reference>
<keyword evidence="9" id="KW-0067">ATP-binding</keyword>
<keyword evidence="8 16" id="KW-0418">Kinase</keyword>
<evidence type="ECO:0000256" key="11">
    <source>
        <dbReference type="ARBA" id="ARBA00023098"/>
    </source>
</evidence>
<keyword evidence="13" id="KW-0594">Phospholipid biosynthesis</keyword>
<dbReference type="EMBL" id="JBHSDT010000008">
    <property type="protein sequence ID" value="MFC4404183.1"/>
    <property type="molecule type" value="Genomic_DNA"/>
</dbReference>
<accession>A0ABV8WYV2</accession>
<evidence type="ECO:0000256" key="9">
    <source>
        <dbReference type="ARBA" id="ARBA00022840"/>
    </source>
</evidence>
<evidence type="ECO:0000313" key="16">
    <source>
        <dbReference type="EMBL" id="MFC4404183.1"/>
    </source>
</evidence>
<evidence type="ECO:0000256" key="13">
    <source>
        <dbReference type="ARBA" id="ARBA00023209"/>
    </source>
</evidence>
<comment type="subcellular location">
    <subcellularLocation>
        <location evidence="1">Cell membrane</location>
        <topology evidence="1">Multi-pass membrane protein</topology>
    </subcellularLocation>
</comment>
<gene>
    <name evidence="16" type="ORF">ACFOY7_14005</name>
</gene>
<feature type="transmembrane region" description="Helical" evidence="15">
    <location>
        <begin position="32"/>
        <end position="50"/>
    </location>
</feature>